<organism evidence="1 2">
    <name type="scientific">Tanacetum coccineum</name>
    <dbReference type="NCBI Taxonomy" id="301880"/>
    <lineage>
        <taxon>Eukaryota</taxon>
        <taxon>Viridiplantae</taxon>
        <taxon>Streptophyta</taxon>
        <taxon>Embryophyta</taxon>
        <taxon>Tracheophyta</taxon>
        <taxon>Spermatophyta</taxon>
        <taxon>Magnoliopsida</taxon>
        <taxon>eudicotyledons</taxon>
        <taxon>Gunneridae</taxon>
        <taxon>Pentapetalae</taxon>
        <taxon>asterids</taxon>
        <taxon>campanulids</taxon>
        <taxon>Asterales</taxon>
        <taxon>Asteraceae</taxon>
        <taxon>Asteroideae</taxon>
        <taxon>Anthemideae</taxon>
        <taxon>Anthemidinae</taxon>
        <taxon>Tanacetum</taxon>
    </lineage>
</organism>
<evidence type="ECO:0000313" key="2">
    <source>
        <dbReference type="Proteomes" id="UP001151760"/>
    </source>
</evidence>
<dbReference type="Proteomes" id="UP001151760">
    <property type="component" value="Unassembled WGS sequence"/>
</dbReference>
<reference evidence="1" key="1">
    <citation type="journal article" date="2022" name="Int. J. Mol. Sci.">
        <title>Draft Genome of Tanacetum Coccineum: Genomic Comparison of Closely Related Tanacetum-Family Plants.</title>
        <authorList>
            <person name="Yamashiro T."/>
            <person name="Shiraishi A."/>
            <person name="Nakayama K."/>
            <person name="Satake H."/>
        </authorList>
    </citation>
    <scope>NUCLEOTIDE SEQUENCE</scope>
</reference>
<dbReference type="EMBL" id="BQNB010020000">
    <property type="protein sequence ID" value="GJT91247.1"/>
    <property type="molecule type" value="Genomic_DNA"/>
</dbReference>
<comment type="caution">
    <text evidence="1">The sequence shown here is derived from an EMBL/GenBank/DDBJ whole genome shotgun (WGS) entry which is preliminary data.</text>
</comment>
<keyword evidence="2" id="KW-1185">Reference proteome</keyword>
<protein>
    <submittedName>
        <fullName evidence="1">Uncharacterized protein</fullName>
    </submittedName>
</protein>
<evidence type="ECO:0000313" key="1">
    <source>
        <dbReference type="EMBL" id="GJT91247.1"/>
    </source>
</evidence>
<proteinExistence type="predicted"/>
<accession>A0ABQ5HTR6</accession>
<reference evidence="1" key="2">
    <citation type="submission" date="2022-01" db="EMBL/GenBank/DDBJ databases">
        <authorList>
            <person name="Yamashiro T."/>
            <person name="Shiraishi A."/>
            <person name="Satake H."/>
            <person name="Nakayama K."/>
        </authorList>
    </citation>
    <scope>NUCLEOTIDE SEQUENCE</scope>
</reference>
<gene>
    <name evidence="1" type="ORF">Tco_1080092</name>
</gene>
<sequence length="106" mass="12001">MALWLRRMTTVSIFDYCNVLLGSASILMEVQACMQLLQPFLSTLDKVQINYGFNFPAFAQSSDTFQGCDLSLILSPKLEFHWLTFLSLRILSVIDHEQACHPLLSG</sequence>
<name>A0ABQ5HTR6_9ASTR</name>